<keyword evidence="3" id="KW-1185">Reference proteome</keyword>
<evidence type="ECO:0000313" key="3">
    <source>
        <dbReference type="Proteomes" id="UP001516400"/>
    </source>
</evidence>
<protein>
    <submittedName>
        <fullName evidence="2">Uncharacterized protein</fullName>
    </submittedName>
</protein>
<feature type="compositionally biased region" description="Polar residues" evidence="1">
    <location>
        <begin position="71"/>
        <end position="94"/>
    </location>
</feature>
<evidence type="ECO:0000313" key="2">
    <source>
        <dbReference type="EMBL" id="KAL3266361.1"/>
    </source>
</evidence>
<dbReference type="AlphaFoldDB" id="A0ABD2MIZ6"/>
<proteinExistence type="predicted"/>
<feature type="compositionally biased region" description="Polar residues" evidence="1">
    <location>
        <begin position="43"/>
        <end position="54"/>
    </location>
</feature>
<reference evidence="2 3" key="1">
    <citation type="journal article" date="2021" name="BMC Biol.">
        <title>Horizontally acquired antibacterial genes associated with adaptive radiation of ladybird beetles.</title>
        <authorList>
            <person name="Li H.S."/>
            <person name="Tang X.F."/>
            <person name="Huang Y.H."/>
            <person name="Xu Z.Y."/>
            <person name="Chen M.L."/>
            <person name="Du X.Y."/>
            <person name="Qiu B.Y."/>
            <person name="Chen P.T."/>
            <person name="Zhang W."/>
            <person name="Slipinski A."/>
            <person name="Escalona H.E."/>
            <person name="Waterhouse R.M."/>
            <person name="Zwick A."/>
            <person name="Pang H."/>
        </authorList>
    </citation>
    <scope>NUCLEOTIDE SEQUENCE [LARGE SCALE GENOMIC DNA]</scope>
    <source>
        <strain evidence="2">SYSU2018</strain>
    </source>
</reference>
<name>A0ABD2MIZ6_9CUCU</name>
<feature type="region of interest" description="Disordered" evidence="1">
    <location>
        <begin position="17"/>
        <end position="54"/>
    </location>
</feature>
<feature type="region of interest" description="Disordered" evidence="1">
    <location>
        <begin position="71"/>
        <end position="138"/>
    </location>
</feature>
<dbReference type="Proteomes" id="UP001516400">
    <property type="component" value="Unassembled WGS sequence"/>
</dbReference>
<gene>
    <name evidence="2" type="ORF">HHI36_010538</name>
</gene>
<organism evidence="2 3">
    <name type="scientific">Cryptolaemus montrouzieri</name>
    <dbReference type="NCBI Taxonomy" id="559131"/>
    <lineage>
        <taxon>Eukaryota</taxon>
        <taxon>Metazoa</taxon>
        <taxon>Ecdysozoa</taxon>
        <taxon>Arthropoda</taxon>
        <taxon>Hexapoda</taxon>
        <taxon>Insecta</taxon>
        <taxon>Pterygota</taxon>
        <taxon>Neoptera</taxon>
        <taxon>Endopterygota</taxon>
        <taxon>Coleoptera</taxon>
        <taxon>Polyphaga</taxon>
        <taxon>Cucujiformia</taxon>
        <taxon>Coccinelloidea</taxon>
        <taxon>Coccinellidae</taxon>
        <taxon>Scymninae</taxon>
        <taxon>Scymnini</taxon>
        <taxon>Cryptolaemus</taxon>
    </lineage>
</organism>
<accession>A0ABD2MIZ6</accession>
<sequence length="138" mass="15183">MSPKAIDVVNNYDPVTEDETVAIPDPIQHSNIDPATPLKHNTKSNFYGKSFTNKHPTTTFPTSKLLNEVSSDGNLATPGTSNFRKNAITPQKNSMGAGLGITVPSPFKRNLFWPDSERSKNKKRIKREKMPSAVTSKA</sequence>
<dbReference type="EMBL" id="JABFTP020000001">
    <property type="protein sequence ID" value="KAL3266361.1"/>
    <property type="molecule type" value="Genomic_DNA"/>
</dbReference>
<evidence type="ECO:0000256" key="1">
    <source>
        <dbReference type="SAM" id="MobiDB-lite"/>
    </source>
</evidence>
<comment type="caution">
    <text evidence="2">The sequence shown here is derived from an EMBL/GenBank/DDBJ whole genome shotgun (WGS) entry which is preliminary data.</text>
</comment>